<sequence>MSSLQTLTGVDYAESRQHELRKSRIVMIDGNLTANS</sequence>
<dbReference type="EMBL" id="UINC01045180">
    <property type="protein sequence ID" value="SVB51624.1"/>
    <property type="molecule type" value="Genomic_DNA"/>
</dbReference>
<name>A0A382ENA5_9ZZZZ</name>
<proteinExistence type="predicted"/>
<feature type="non-terminal residue" evidence="1">
    <location>
        <position position="36"/>
    </location>
</feature>
<accession>A0A382ENA5</accession>
<reference evidence="1" key="1">
    <citation type="submission" date="2018-05" db="EMBL/GenBank/DDBJ databases">
        <authorList>
            <person name="Lanie J.A."/>
            <person name="Ng W.-L."/>
            <person name="Kazmierczak K.M."/>
            <person name="Andrzejewski T.M."/>
            <person name="Davidsen T.M."/>
            <person name="Wayne K.J."/>
            <person name="Tettelin H."/>
            <person name="Glass J.I."/>
            <person name="Rusch D."/>
            <person name="Podicherti R."/>
            <person name="Tsui H.-C.T."/>
            <person name="Winkler M.E."/>
        </authorList>
    </citation>
    <scope>NUCLEOTIDE SEQUENCE</scope>
</reference>
<organism evidence="1">
    <name type="scientific">marine metagenome</name>
    <dbReference type="NCBI Taxonomy" id="408172"/>
    <lineage>
        <taxon>unclassified sequences</taxon>
        <taxon>metagenomes</taxon>
        <taxon>ecological metagenomes</taxon>
    </lineage>
</organism>
<gene>
    <name evidence="1" type="ORF">METZ01_LOCUS204478</name>
</gene>
<dbReference type="AlphaFoldDB" id="A0A382ENA5"/>
<protein>
    <submittedName>
        <fullName evidence="1">Uncharacterized protein</fullName>
    </submittedName>
</protein>
<feature type="non-terminal residue" evidence="1">
    <location>
        <position position="1"/>
    </location>
</feature>
<evidence type="ECO:0000313" key="1">
    <source>
        <dbReference type="EMBL" id="SVB51624.1"/>
    </source>
</evidence>